<feature type="domain" description="DUF3131" evidence="2">
    <location>
        <begin position="146"/>
        <end position="499"/>
    </location>
</feature>
<sequence length="533" mass="56250">MAATEQASPPGLGGRVRRSVLLTGLLLAAAPAVAELPTASAVATRSGPWSAGAVVASDPADVARLVPAQAEVATGPVLDPPLTEQELAWARAAWAYFAGPPAAPSTSPPRTPAPVVRCDCCCGAGGRNGGTDAPAPPPVPPANPPGLVPLRAGSPVATMWSVGDQLAATVLARRLGLIDDRDLDQRLTRLVAWLNSAPLAFGALPNRFYSTATGAMLGEDLQEGLAGWSAVDMGRLLVWLRIAAEEHPQFASYIRSAVGRFSVCDVMSPDGRLRLARSGEEGPDYASETPRGYDAYAVQGYRAWGLDIPLPVEGPSPFEIEVDGLRFPLAEDITAEGPVMTTPPAYMGLEFDFLTLGPVSDEVVAGGRSSRDLMLAVHGLQAQRMAEEGIPTARADFRRSEEPFSIYGTILANGYPWTVIVPDGGSRPSLALVSTRAAFGLDAFFDGPLADTLMLLTRDLYDPTLGWYEGRYERSGAYETTRTSLTNAFVLEAIAHRRFGRLYPRTARPGALGPALNGEGGTCRLPLSVIPAP</sequence>
<reference evidence="3 4" key="1">
    <citation type="submission" date="2019-06" db="EMBL/GenBank/DDBJ databases">
        <authorList>
            <person name="Jiang L."/>
        </authorList>
    </citation>
    <scope>NUCLEOTIDE SEQUENCE [LARGE SCALE GENOMIC DNA]</scope>
    <source>
        <strain evidence="3 4">YIM 48858</strain>
    </source>
</reference>
<feature type="chain" id="PRO_5022924425" evidence="1">
    <location>
        <begin position="35"/>
        <end position="533"/>
    </location>
</feature>
<dbReference type="Gene3D" id="1.50.10.140">
    <property type="match status" value="1"/>
</dbReference>
<keyword evidence="4" id="KW-1185">Reference proteome</keyword>
<dbReference type="InterPro" id="IPR006311">
    <property type="entry name" value="TAT_signal"/>
</dbReference>
<evidence type="ECO:0000313" key="4">
    <source>
        <dbReference type="Proteomes" id="UP000305709"/>
    </source>
</evidence>
<dbReference type="RefSeq" id="WP_139082798.1">
    <property type="nucleotide sequence ID" value="NZ_VDFV01000032.1"/>
</dbReference>
<dbReference type="PROSITE" id="PS51318">
    <property type="entry name" value="TAT"/>
    <property type="match status" value="1"/>
</dbReference>
<dbReference type="Proteomes" id="UP000305709">
    <property type="component" value="Unassembled WGS sequence"/>
</dbReference>
<comment type="caution">
    <text evidence="3">The sequence shown here is derived from an EMBL/GenBank/DDBJ whole genome shotgun (WGS) entry which is preliminary data.</text>
</comment>
<dbReference type="AlphaFoldDB" id="A0A5C4NBI2"/>
<dbReference type="Pfam" id="PF11329">
    <property type="entry name" value="DUF3131"/>
    <property type="match status" value="1"/>
</dbReference>
<keyword evidence="1" id="KW-0732">Signal</keyword>
<dbReference type="EMBL" id="VDFV01000032">
    <property type="protein sequence ID" value="TNC66581.1"/>
    <property type="molecule type" value="Genomic_DNA"/>
</dbReference>
<accession>A0A5C4NBI2</accession>
<evidence type="ECO:0000256" key="1">
    <source>
        <dbReference type="SAM" id="SignalP"/>
    </source>
</evidence>
<dbReference type="InterPro" id="IPR021478">
    <property type="entry name" value="DUF3131"/>
</dbReference>
<protein>
    <submittedName>
        <fullName evidence="3">DUF3131 domain-containing protein</fullName>
    </submittedName>
</protein>
<dbReference type="OrthoDB" id="7828257at2"/>
<evidence type="ECO:0000313" key="3">
    <source>
        <dbReference type="EMBL" id="TNC66581.1"/>
    </source>
</evidence>
<name>A0A5C4NBI2_9RHOB</name>
<proteinExistence type="predicted"/>
<feature type="signal peptide" evidence="1">
    <location>
        <begin position="1"/>
        <end position="34"/>
    </location>
</feature>
<gene>
    <name evidence="3" type="ORF">FHG71_16480</name>
</gene>
<evidence type="ECO:0000259" key="2">
    <source>
        <dbReference type="Pfam" id="PF11329"/>
    </source>
</evidence>
<organism evidence="3 4">
    <name type="scientific">Rubellimicrobium roseum</name>
    <dbReference type="NCBI Taxonomy" id="687525"/>
    <lineage>
        <taxon>Bacteria</taxon>
        <taxon>Pseudomonadati</taxon>
        <taxon>Pseudomonadota</taxon>
        <taxon>Alphaproteobacteria</taxon>
        <taxon>Rhodobacterales</taxon>
        <taxon>Roseobacteraceae</taxon>
        <taxon>Rubellimicrobium</taxon>
    </lineage>
</organism>